<keyword evidence="5" id="KW-1185">Reference proteome</keyword>
<feature type="domain" description="GGDEF" evidence="3">
    <location>
        <begin position="365"/>
        <end position="502"/>
    </location>
</feature>
<evidence type="ECO:0000313" key="5">
    <source>
        <dbReference type="Proteomes" id="UP000448235"/>
    </source>
</evidence>
<dbReference type="PANTHER" id="PTHR33121">
    <property type="entry name" value="CYCLIC DI-GMP PHOSPHODIESTERASE PDEF"/>
    <property type="match status" value="1"/>
</dbReference>
<protein>
    <submittedName>
        <fullName evidence="4">EAL domain-containing protein</fullName>
    </submittedName>
</protein>
<dbReference type="PROSITE" id="PS50887">
    <property type="entry name" value="GGDEF"/>
    <property type="match status" value="1"/>
</dbReference>
<dbReference type="InterPro" id="IPR001633">
    <property type="entry name" value="EAL_dom"/>
</dbReference>
<keyword evidence="1" id="KW-1133">Transmembrane helix</keyword>
<keyword evidence="1" id="KW-0812">Transmembrane</keyword>
<evidence type="ECO:0000256" key="1">
    <source>
        <dbReference type="SAM" id="Phobius"/>
    </source>
</evidence>
<dbReference type="RefSeq" id="WP_161422567.1">
    <property type="nucleotide sequence ID" value="NZ_JARWMY010000003.1"/>
</dbReference>
<dbReference type="NCBIfam" id="TIGR00254">
    <property type="entry name" value="GGDEF"/>
    <property type="match status" value="1"/>
</dbReference>
<dbReference type="Pfam" id="PF00990">
    <property type="entry name" value="GGDEF"/>
    <property type="match status" value="1"/>
</dbReference>
<dbReference type="Pfam" id="PF00563">
    <property type="entry name" value="EAL"/>
    <property type="match status" value="1"/>
</dbReference>
<organism evidence="4 5">
    <name type="scientific">Halomonas icarae</name>
    <dbReference type="NCBI Taxonomy" id="2691040"/>
    <lineage>
        <taxon>Bacteria</taxon>
        <taxon>Pseudomonadati</taxon>
        <taxon>Pseudomonadota</taxon>
        <taxon>Gammaproteobacteria</taxon>
        <taxon>Oceanospirillales</taxon>
        <taxon>Halomonadaceae</taxon>
        <taxon>Halomonas</taxon>
    </lineage>
</organism>
<feature type="domain" description="EAL" evidence="2">
    <location>
        <begin position="513"/>
        <end position="760"/>
    </location>
</feature>
<keyword evidence="1" id="KW-0472">Membrane</keyword>
<dbReference type="Gene3D" id="3.30.70.270">
    <property type="match status" value="1"/>
</dbReference>
<name>A0A7X4VXD5_9GAMM</name>
<dbReference type="GO" id="GO:0071111">
    <property type="term" value="F:cyclic-guanylate-specific phosphodiesterase activity"/>
    <property type="evidence" value="ECO:0007669"/>
    <property type="project" value="InterPro"/>
</dbReference>
<dbReference type="CDD" id="cd01949">
    <property type="entry name" value="GGDEF"/>
    <property type="match status" value="1"/>
</dbReference>
<dbReference type="SMART" id="SM00052">
    <property type="entry name" value="EAL"/>
    <property type="match status" value="1"/>
</dbReference>
<evidence type="ECO:0000259" key="2">
    <source>
        <dbReference type="PROSITE" id="PS50883"/>
    </source>
</evidence>
<feature type="transmembrane region" description="Helical" evidence="1">
    <location>
        <begin position="314"/>
        <end position="337"/>
    </location>
</feature>
<dbReference type="PROSITE" id="PS50883">
    <property type="entry name" value="EAL"/>
    <property type="match status" value="1"/>
</dbReference>
<dbReference type="PANTHER" id="PTHR33121:SF79">
    <property type="entry name" value="CYCLIC DI-GMP PHOSPHODIESTERASE PDED-RELATED"/>
    <property type="match status" value="1"/>
</dbReference>
<evidence type="ECO:0000313" key="4">
    <source>
        <dbReference type="EMBL" id="NAW11936.1"/>
    </source>
</evidence>
<evidence type="ECO:0000259" key="3">
    <source>
        <dbReference type="PROSITE" id="PS50887"/>
    </source>
</evidence>
<dbReference type="InterPro" id="IPR000160">
    <property type="entry name" value="GGDEF_dom"/>
</dbReference>
<dbReference type="InterPro" id="IPR035919">
    <property type="entry name" value="EAL_sf"/>
</dbReference>
<gene>
    <name evidence="4" type="ORF">GRB80_03655</name>
</gene>
<proteinExistence type="predicted"/>
<dbReference type="SUPFAM" id="SSF141868">
    <property type="entry name" value="EAL domain-like"/>
    <property type="match status" value="1"/>
</dbReference>
<dbReference type="SUPFAM" id="SSF55073">
    <property type="entry name" value="Nucleotide cyclase"/>
    <property type="match status" value="1"/>
</dbReference>
<dbReference type="Gene3D" id="3.20.20.450">
    <property type="entry name" value="EAL domain"/>
    <property type="match status" value="1"/>
</dbReference>
<dbReference type="InterPro" id="IPR029787">
    <property type="entry name" value="Nucleotide_cyclase"/>
</dbReference>
<dbReference type="EMBL" id="WUTS01000001">
    <property type="protein sequence ID" value="NAW11936.1"/>
    <property type="molecule type" value="Genomic_DNA"/>
</dbReference>
<dbReference type="Gene3D" id="3.30.450.20">
    <property type="entry name" value="PAS domain"/>
    <property type="match status" value="1"/>
</dbReference>
<accession>A0A7X4VXD5</accession>
<comment type="caution">
    <text evidence="4">The sequence shown here is derived from an EMBL/GenBank/DDBJ whole genome shotgun (WGS) entry which is preliminary data.</text>
</comment>
<dbReference type="AlphaFoldDB" id="A0A7X4VXD5"/>
<dbReference type="CDD" id="cd01948">
    <property type="entry name" value="EAL"/>
    <property type="match status" value="1"/>
</dbReference>
<dbReference type="SMART" id="SM00267">
    <property type="entry name" value="GGDEF"/>
    <property type="match status" value="1"/>
</dbReference>
<dbReference type="Proteomes" id="UP000448235">
    <property type="component" value="Unassembled WGS sequence"/>
</dbReference>
<dbReference type="InterPro" id="IPR050706">
    <property type="entry name" value="Cyclic-di-GMP_PDE-like"/>
</dbReference>
<dbReference type="InterPro" id="IPR043128">
    <property type="entry name" value="Rev_trsase/Diguanyl_cyclase"/>
</dbReference>
<sequence length="765" mass="84279">MRRRRVLLGRRPTIMLLLALLVLLFFGGMWLLSSLNLRHAEGALTELRERQIADTFNANLDRIDAHHRRMEQNGWGLSRAAVLLTEMEAGEADVSGILKQTLEEFTDASGATLWLPRLSRPIAMFAHRDGTQVVVEPLERGWMQPEALQSRLDTWREGSPQPHWTGAYFKPNINDAVVSVSVPVRDGVGRVVGMAGSDWVADDIISMVSGIKVTPNTFAFLVDKDNRNLSSLAVAEDLQRAQRLIDEVSALELHREVDALSAGEGMKRLDITLAGQRWSLYHDATRAGMVFGIAVPQAEIDAVLAPMRGVNFRLLAGIGLVLLLLAGVILFLVAGLLRQLRTLYTDPLTGLPNRARLLTDLEGAREGSLMLVNVDGFKQINDLFGHQCGDRVIQRLAASLQALLEAHGCHHGQLYRMPGDEHAVWLPGTMTDSSLRSTVEALHQALSGLRVDWRGQELPVQLSLGVASTWRLEAGQDTLLSSASIALKQARVESRPYVFYDPAVQVRRNYERNLAWANRLGEALDESRIVSYFQPIMDTVSGRVEKFECLVRMVERDGEVIGPGAFLEVARRSRLYHRLTLTMVDRCLVAVDETPHEFSLNLSSEDIVDPEISEALLARVADSGAGDRLIFEILESEGVDNYAAVSAFIVRAKALGVRIAIDDFGSGYSSFEHLLRLDVDLLKIDGSLVRQLDTDSDAETLIRGIVSFAREMGIVTVAEFVHNVAVLERVQALGVDFAQGACIGMPGPHPEFATPIGGVRANPVN</sequence>
<reference evidence="4 5" key="1">
    <citation type="submission" date="2019-12" db="EMBL/GenBank/DDBJ databases">
        <title>Draft genome sequencing of Halomonas icarensis D1-1.</title>
        <authorList>
            <person name="Pandiyan K."/>
            <person name="Kushwaha P."/>
            <person name="Gowdham M."/>
            <person name="Chakdar H."/>
            <person name="Singh A."/>
            <person name="Kumar M."/>
            <person name="Saxena A.K."/>
        </authorList>
    </citation>
    <scope>NUCLEOTIDE SEQUENCE [LARGE SCALE GENOMIC DNA]</scope>
    <source>
        <strain evidence="4 5">D1-1</strain>
    </source>
</reference>